<comment type="subcellular location">
    <subcellularLocation>
        <location evidence="1">Endoplasmic reticulum membrane</location>
        <topology evidence="1">Multi-pass membrane protein</topology>
    </subcellularLocation>
</comment>
<evidence type="ECO:0000256" key="6">
    <source>
        <dbReference type="ARBA" id="ARBA00022989"/>
    </source>
</evidence>
<organism evidence="13 14">
    <name type="scientific">Schizophyllum amplum</name>
    <dbReference type="NCBI Taxonomy" id="97359"/>
    <lineage>
        <taxon>Eukaryota</taxon>
        <taxon>Fungi</taxon>
        <taxon>Dikarya</taxon>
        <taxon>Basidiomycota</taxon>
        <taxon>Agaricomycotina</taxon>
        <taxon>Agaricomycetes</taxon>
        <taxon>Agaricomycetidae</taxon>
        <taxon>Agaricales</taxon>
        <taxon>Schizophyllaceae</taxon>
        <taxon>Schizophyllum</taxon>
    </lineage>
</organism>
<comment type="similarity">
    <text evidence="2">Belongs to the sphingosine N-acyltransferase family.</text>
</comment>
<dbReference type="SMART" id="SM00724">
    <property type="entry name" value="TLC"/>
    <property type="match status" value="1"/>
</dbReference>
<proteinExistence type="inferred from homology"/>
<evidence type="ECO:0000256" key="2">
    <source>
        <dbReference type="ARBA" id="ARBA00009808"/>
    </source>
</evidence>
<dbReference type="InterPro" id="IPR006634">
    <property type="entry name" value="TLC-dom"/>
</dbReference>
<protein>
    <submittedName>
        <fullName evidence="13">TLC domain-containing protein</fullName>
    </submittedName>
</protein>
<feature type="transmembrane region" description="Helical" evidence="11">
    <location>
        <begin position="241"/>
        <end position="260"/>
    </location>
</feature>
<evidence type="ECO:0000256" key="1">
    <source>
        <dbReference type="ARBA" id="ARBA00004477"/>
    </source>
</evidence>
<evidence type="ECO:0000256" key="3">
    <source>
        <dbReference type="ARBA" id="ARBA00022679"/>
    </source>
</evidence>
<dbReference type="PIRSF" id="PIRSF005225">
    <property type="entry name" value="LAG1_LAC1"/>
    <property type="match status" value="1"/>
</dbReference>
<evidence type="ECO:0000256" key="11">
    <source>
        <dbReference type="SAM" id="Phobius"/>
    </source>
</evidence>
<feature type="transmembrane region" description="Helical" evidence="11">
    <location>
        <begin position="74"/>
        <end position="94"/>
    </location>
</feature>
<keyword evidence="7 9" id="KW-0472">Membrane</keyword>
<dbReference type="STRING" id="97359.A0A550CSH7"/>
<feature type="transmembrane region" description="Helical" evidence="11">
    <location>
        <begin position="296"/>
        <end position="315"/>
    </location>
</feature>
<evidence type="ECO:0000256" key="8">
    <source>
        <dbReference type="ARBA" id="ARBA00023180"/>
    </source>
</evidence>
<feature type="compositionally biased region" description="Acidic residues" evidence="10">
    <location>
        <begin position="334"/>
        <end position="349"/>
    </location>
</feature>
<dbReference type="GO" id="GO:0050291">
    <property type="term" value="F:sphingosine N-acyltransferase activity"/>
    <property type="evidence" value="ECO:0007669"/>
    <property type="project" value="InterPro"/>
</dbReference>
<feature type="region of interest" description="Disordered" evidence="10">
    <location>
        <begin position="328"/>
        <end position="349"/>
    </location>
</feature>
<reference evidence="13 14" key="1">
    <citation type="journal article" date="2019" name="New Phytol.">
        <title>Comparative genomics reveals unique wood-decay strategies and fruiting body development in the Schizophyllaceae.</title>
        <authorList>
            <person name="Almasi E."/>
            <person name="Sahu N."/>
            <person name="Krizsan K."/>
            <person name="Balint B."/>
            <person name="Kovacs G.M."/>
            <person name="Kiss B."/>
            <person name="Cseklye J."/>
            <person name="Drula E."/>
            <person name="Henrissat B."/>
            <person name="Nagy I."/>
            <person name="Chovatia M."/>
            <person name="Adam C."/>
            <person name="LaButti K."/>
            <person name="Lipzen A."/>
            <person name="Riley R."/>
            <person name="Grigoriev I.V."/>
            <person name="Nagy L.G."/>
        </authorList>
    </citation>
    <scope>NUCLEOTIDE SEQUENCE [LARGE SCALE GENOMIC DNA]</scope>
    <source>
        <strain evidence="13 14">NL-1724</strain>
    </source>
</reference>
<dbReference type="EMBL" id="VDMD01000002">
    <property type="protein sequence ID" value="TRM67742.1"/>
    <property type="molecule type" value="Genomic_DNA"/>
</dbReference>
<dbReference type="AlphaFoldDB" id="A0A550CSH7"/>
<name>A0A550CSH7_9AGAR</name>
<evidence type="ECO:0000256" key="9">
    <source>
        <dbReference type="PROSITE-ProRule" id="PRU00205"/>
    </source>
</evidence>
<keyword evidence="14" id="KW-1185">Reference proteome</keyword>
<sequence length="349" mass="41341">MGNAFANSRPGSPAFFRKPAPHERASWIMKWAVDPAPISFPNPFAPFLVVQHRVPGTPDDDPRYQKGYLDFALVAYYIVFWSLCRILIAGRAFPRIGRRFGLKKEAKLERFGEQGYAMFYFSASGLWGLKIMAQLPIWWYQTDQFWRGYPHWDMNPELKQFYLMQAAHWLHELIIMVLGFEKPRKDYAELVAHHAVTLWLIGWSYLINLTFIGISVFVSMDVPDVFLALTKLLNYLQMDRVKIGVFVIFFAVWTYFRHWLNLVILKSVWTEFDLIPEIHRRWAPPTGAWLTWWMKYQIFAPIMLLQLLNLFWYYLMWRILYRAVTTSEASDVRSDEEDEGEEEEPAKKK</sequence>
<dbReference type="PANTHER" id="PTHR12560:SF11">
    <property type="entry name" value="CERAMIDE SYNTHASE LAC1-RELATED"/>
    <property type="match status" value="1"/>
</dbReference>
<dbReference type="Proteomes" id="UP000320762">
    <property type="component" value="Unassembled WGS sequence"/>
</dbReference>
<evidence type="ECO:0000256" key="5">
    <source>
        <dbReference type="ARBA" id="ARBA00022824"/>
    </source>
</evidence>
<dbReference type="GO" id="GO:0046513">
    <property type="term" value="P:ceramide biosynthetic process"/>
    <property type="evidence" value="ECO:0007669"/>
    <property type="project" value="InterPro"/>
</dbReference>
<keyword evidence="8" id="KW-0325">Glycoprotein</keyword>
<keyword evidence="6 11" id="KW-1133">Transmembrane helix</keyword>
<dbReference type="PROSITE" id="PS50922">
    <property type="entry name" value="TLC"/>
    <property type="match status" value="1"/>
</dbReference>
<accession>A0A550CSH7</accession>
<feature type="transmembrane region" description="Helical" evidence="11">
    <location>
        <begin position="115"/>
        <end position="140"/>
    </location>
</feature>
<evidence type="ECO:0000313" key="13">
    <source>
        <dbReference type="EMBL" id="TRM67742.1"/>
    </source>
</evidence>
<comment type="caution">
    <text evidence="13">The sequence shown here is derived from an EMBL/GenBank/DDBJ whole genome shotgun (WGS) entry which is preliminary data.</text>
</comment>
<keyword evidence="4 9" id="KW-0812">Transmembrane</keyword>
<evidence type="ECO:0000259" key="12">
    <source>
        <dbReference type="PROSITE" id="PS50922"/>
    </source>
</evidence>
<evidence type="ECO:0000256" key="4">
    <source>
        <dbReference type="ARBA" id="ARBA00022692"/>
    </source>
</evidence>
<dbReference type="OrthoDB" id="3053196at2759"/>
<dbReference type="Pfam" id="PF03798">
    <property type="entry name" value="TRAM_LAG1_CLN8"/>
    <property type="match status" value="1"/>
</dbReference>
<dbReference type="InterPro" id="IPR016439">
    <property type="entry name" value="Lag1/Lac1-like"/>
</dbReference>
<evidence type="ECO:0000313" key="14">
    <source>
        <dbReference type="Proteomes" id="UP000320762"/>
    </source>
</evidence>
<evidence type="ECO:0000256" key="7">
    <source>
        <dbReference type="ARBA" id="ARBA00023136"/>
    </source>
</evidence>
<feature type="domain" description="TLC" evidence="12">
    <location>
        <begin position="106"/>
        <end position="325"/>
    </location>
</feature>
<keyword evidence="3" id="KW-0808">Transferase</keyword>
<evidence type="ECO:0000256" key="10">
    <source>
        <dbReference type="SAM" id="MobiDB-lite"/>
    </source>
</evidence>
<keyword evidence="5" id="KW-0256">Endoplasmic reticulum</keyword>
<dbReference type="PANTHER" id="PTHR12560">
    <property type="entry name" value="LONGEVITY ASSURANCE FACTOR 1 LAG1"/>
    <property type="match status" value="1"/>
</dbReference>
<gene>
    <name evidence="13" type="ORF">BD626DRAFT_545090</name>
</gene>
<dbReference type="GO" id="GO:0005789">
    <property type="term" value="C:endoplasmic reticulum membrane"/>
    <property type="evidence" value="ECO:0007669"/>
    <property type="project" value="UniProtKB-SubCell"/>
</dbReference>